<dbReference type="Gene3D" id="1.10.150.130">
    <property type="match status" value="1"/>
</dbReference>
<dbReference type="InterPro" id="IPR013762">
    <property type="entry name" value="Integrase-like_cat_sf"/>
</dbReference>
<sequence length="356" mass="40368">MKTRYKNVTVAPDRHGKLRARFRKTGFAPVYMKTLPDQPGFEAEYKALLAGAPTQMETRHAPGSVHDLCTRYYRSADFAAKGTPETRVRRRWLIESFREEFGNDRVTDFRFEHIEAILMTRTEKKKLENGRTIGGQVAAVKLRKELLRLFAYAKKLEWISSNPVADAEKVGKERLQGFYTWTEEDIATYQAKHKLGTKARLALEIILWTGQRRGDARMFGPKHIVNGRINYQAAKTGGEIWMPVASDLRRAIDAMPSVGIATYLVTEFGKPYTKDGFGNKMREWCDEAGLPKCTAHGLRKAIARRMAESRLTDEQIMSVGGWKSSSQVRTYTEAANQQALAEGAIHQIDGLYSVKE</sequence>
<evidence type="ECO:0000256" key="2">
    <source>
        <dbReference type="ARBA" id="ARBA00023172"/>
    </source>
</evidence>
<dbReference type="Proteomes" id="UP000531251">
    <property type="component" value="Unassembled WGS sequence"/>
</dbReference>
<organism evidence="4 5">
    <name type="scientific">Sphingomonas trueperi</name>
    <dbReference type="NCBI Taxonomy" id="53317"/>
    <lineage>
        <taxon>Bacteria</taxon>
        <taxon>Pseudomonadati</taxon>
        <taxon>Pseudomonadota</taxon>
        <taxon>Alphaproteobacteria</taxon>
        <taxon>Sphingomonadales</taxon>
        <taxon>Sphingomonadaceae</taxon>
        <taxon>Sphingomonas</taxon>
    </lineage>
</organism>
<keyword evidence="2" id="KW-0233">DNA recombination</keyword>
<keyword evidence="5" id="KW-1185">Reference proteome</keyword>
<dbReference type="GO" id="GO:0003677">
    <property type="term" value="F:DNA binding"/>
    <property type="evidence" value="ECO:0007669"/>
    <property type="project" value="UniProtKB-KW"/>
</dbReference>
<protein>
    <submittedName>
        <fullName evidence="4">Integrase</fullName>
    </submittedName>
</protein>
<dbReference type="GO" id="GO:0015074">
    <property type="term" value="P:DNA integration"/>
    <property type="evidence" value="ECO:0007669"/>
    <property type="project" value="InterPro"/>
</dbReference>
<reference evidence="4 5" key="1">
    <citation type="submission" date="2020-03" db="EMBL/GenBank/DDBJ databases">
        <title>Genomic Encyclopedia of Type Strains, Phase IV (KMG-IV): sequencing the most valuable type-strain genomes for metagenomic binning, comparative biology and taxonomic classification.</title>
        <authorList>
            <person name="Goeker M."/>
        </authorList>
    </citation>
    <scope>NUCLEOTIDE SEQUENCE [LARGE SCALE GENOMIC DNA]</scope>
    <source>
        <strain evidence="4 5">DSM 7225</strain>
    </source>
</reference>
<dbReference type="InterPro" id="IPR002104">
    <property type="entry name" value="Integrase_catalytic"/>
</dbReference>
<dbReference type="GO" id="GO:0006310">
    <property type="term" value="P:DNA recombination"/>
    <property type="evidence" value="ECO:0007669"/>
    <property type="project" value="UniProtKB-KW"/>
</dbReference>
<comment type="caution">
    <text evidence="4">The sequence shown here is derived from an EMBL/GenBank/DDBJ whole genome shotgun (WGS) entry which is preliminary data.</text>
</comment>
<dbReference type="SUPFAM" id="SSF56349">
    <property type="entry name" value="DNA breaking-rejoining enzymes"/>
    <property type="match status" value="1"/>
</dbReference>
<dbReference type="InterPro" id="IPR011010">
    <property type="entry name" value="DNA_brk_join_enz"/>
</dbReference>
<evidence type="ECO:0000259" key="3">
    <source>
        <dbReference type="PROSITE" id="PS51898"/>
    </source>
</evidence>
<dbReference type="Gene3D" id="1.10.443.10">
    <property type="entry name" value="Intergrase catalytic core"/>
    <property type="match status" value="1"/>
</dbReference>
<evidence type="ECO:0000256" key="1">
    <source>
        <dbReference type="ARBA" id="ARBA00023125"/>
    </source>
</evidence>
<gene>
    <name evidence="4" type="ORF">GGR89_003737</name>
</gene>
<name>A0A7X5Y4N4_9SPHN</name>
<dbReference type="InterPro" id="IPR010998">
    <property type="entry name" value="Integrase_recombinase_N"/>
</dbReference>
<dbReference type="RefSeq" id="WP_125977278.1">
    <property type="nucleotide sequence ID" value="NZ_BAAADY010000020.1"/>
</dbReference>
<evidence type="ECO:0000313" key="4">
    <source>
        <dbReference type="EMBL" id="NJB99396.1"/>
    </source>
</evidence>
<dbReference type="EMBL" id="JAATJB010000015">
    <property type="protein sequence ID" value="NJB99396.1"/>
    <property type="molecule type" value="Genomic_DNA"/>
</dbReference>
<keyword evidence="1" id="KW-0238">DNA-binding</keyword>
<dbReference type="PROSITE" id="PS51898">
    <property type="entry name" value="TYR_RECOMBINASE"/>
    <property type="match status" value="1"/>
</dbReference>
<dbReference type="AlphaFoldDB" id="A0A7X5Y4N4"/>
<dbReference type="Pfam" id="PF00589">
    <property type="entry name" value="Phage_integrase"/>
    <property type="match status" value="1"/>
</dbReference>
<feature type="domain" description="Tyr recombinase" evidence="3">
    <location>
        <begin position="174"/>
        <end position="345"/>
    </location>
</feature>
<proteinExistence type="predicted"/>
<evidence type="ECO:0000313" key="5">
    <source>
        <dbReference type="Proteomes" id="UP000531251"/>
    </source>
</evidence>
<accession>A0A7X5Y4N4</accession>